<accession>A0A183II44</accession>
<dbReference type="InterPro" id="IPR042089">
    <property type="entry name" value="Peptidase_M13_dom_2"/>
</dbReference>
<comment type="similarity">
    <text evidence="1">Belongs to the peptidase M13 family.</text>
</comment>
<protein>
    <submittedName>
        <fullName evidence="6">Peptidase_M13_N domain-containing protein</fullName>
    </submittedName>
</protein>
<organism evidence="6">
    <name type="scientific">Soboliphyme baturini</name>
    <dbReference type="NCBI Taxonomy" id="241478"/>
    <lineage>
        <taxon>Eukaryota</taxon>
        <taxon>Metazoa</taxon>
        <taxon>Ecdysozoa</taxon>
        <taxon>Nematoda</taxon>
        <taxon>Enoplea</taxon>
        <taxon>Dorylaimia</taxon>
        <taxon>Dioctophymatida</taxon>
        <taxon>Dioctophymatoidea</taxon>
        <taxon>Soboliphymatidae</taxon>
        <taxon>Soboliphyme</taxon>
    </lineage>
</organism>
<gene>
    <name evidence="4" type="ORF">SBAD_LOCUS3289</name>
</gene>
<evidence type="ECO:0000313" key="5">
    <source>
        <dbReference type="Proteomes" id="UP000270296"/>
    </source>
</evidence>
<feature type="region of interest" description="Disordered" evidence="2">
    <location>
        <begin position="1"/>
        <end position="39"/>
    </location>
</feature>
<feature type="compositionally biased region" description="Basic and acidic residues" evidence="2">
    <location>
        <begin position="27"/>
        <end position="39"/>
    </location>
</feature>
<evidence type="ECO:0000259" key="3">
    <source>
        <dbReference type="Pfam" id="PF05649"/>
    </source>
</evidence>
<dbReference type="Gene3D" id="1.10.1380.10">
    <property type="entry name" value="Neutral endopeptidase , domain2"/>
    <property type="match status" value="1"/>
</dbReference>
<evidence type="ECO:0000256" key="2">
    <source>
        <dbReference type="SAM" id="MobiDB-lite"/>
    </source>
</evidence>
<dbReference type="InterPro" id="IPR008753">
    <property type="entry name" value="Peptidase_M13_N"/>
</dbReference>
<reference evidence="6" key="1">
    <citation type="submission" date="2016-06" db="UniProtKB">
        <authorList>
            <consortium name="WormBaseParasite"/>
        </authorList>
    </citation>
    <scope>IDENTIFICATION</scope>
</reference>
<dbReference type="PROSITE" id="PS51885">
    <property type="entry name" value="NEPRILYSIN"/>
    <property type="match status" value="1"/>
</dbReference>
<name>A0A183II44_9BILA</name>
<dbReference type="PANTHER" id="PTHR11733:SF237">
    <property type="entry name" value="NEPRILYSIN-LIKE 4"/>
    <property type="match status" value="1"/>
</dbReference>
<dbReference type="SUPFAM" id="SSF55486">
    <property type="entry name" value="Metalloproteases ('zincins'), catalytic domain"/>
    <property type="match status" value="1"/>
</dbReference>
<proteinExistence type="inferred from homology"/>
<dbReference type="EMBL" id="UZAM01007668">
    <property type="protein sequence ID" value="VDP00661.1"/>
    <property type="molecule type" value="Genomic_DNA"/>
</dbReference>
<evidence type="ECO:0000256" key="1">
    <source>
        <dbReference type="ARBA" id="ARBA00007357"/>
    </source>
</evidence>
<dbReference type="AlphaFoldDB" id="A0A183II44"/>
<dbReference type="InterPro" id="IPR000718">
    <property type="entry name" value="Peptidase_M13"/>
</dbReference>
<dbReference type="Gene3D" id="3.40.390.10">
    <property type="entry name" value="Collagenase (Catalytic Domain)"/>
    <property type="match status" value="1"/>
</dbReference>
<dbReference type="GO" id="GO:0004222">
    <property type="term" value="F:metalloendopeptidase activity"/>
    <property type="evidence" value="ECO:0007669"/>
    <property type="project" value="InterPro"/>
</dbReference>
<dbReference type="GO" id="GO:0016485">
    <property type="term" value="P:protein processing"/>
    <property type="evidence" value="ECO:0007669"/>
    <property type="project" value="TreeGrafter"/>
</dbReference>
<dbReference type="GO" id="GO:0005886">
    <property type="term" value="C:plasma membrane"/>
    <property type="evidence" value="ECO:0007669"/>
    <property type="project" value="TreeGrafter"/>
</dbReference>
<dbReference type="OrthoDB" id="6475849at2759"/>
<dbReference type="WBParaSite" id="SBAD_0000344301-mRNA-1">
    <property type="protein sequence ID" value="SBAD_0000344301-mRNA-1"/>
    <property type="gene ID" value="SBAD_0000344301"/>
</dbReference>
<sequence length="167" mass="19850">MEKEEHEEWAKEEEDNEKKWRERKQKWKSEKEQENESKVQEIVEEKYKNWKEDRLDGPGHCSMLPASSDTPVLSFFCRSNEHTQMEICTSSTCVKAAANLMLTIDSTKDPCSNFYEYACGGWNQHFTIPDDMSRYGTFADVRVKVRRQMKGECFSSTRRNMRYELYN</sequence>
<evidence type="ECO:0000313" key="6">
    <source>
        <dbReference type="WBParaSite" id="SBAD_0000344301-mRNA-1"/>
    </source>
</evidence>
<dbReference type="Proteomes" id="UP000270296">
    <property type="component" value="Unassembled WGS sequence"/>
</dbReference>
<dbReference type="InterPro" id="IPR024079">
    <property type="entry name" value="MetalloPept_cat_dom_sf"/>
</dbReference>
<evidence type="ECO:0000313" key="4">
    <source>
        <dbReference type="EMBL" id="VDP00661.1"/>
    </source>
</evidence>
<dbReference type="PANTHER" id="PTHR11733">
    <property type="entry name" value="ZINC METALLOPROTEASE FAMILY M13 NEPRILYSIN-RELATED"/>
    <property type="match status" value="1"/>
</dbReference>
<keyword evidence="5" id="KW-1185">Reference proteome</keyword>
<reference evidence="4 5" key="2">
    <citation type="submission" date="2018-11" db="EMBL/GenBank/DDBJ databases">
        <authorList>
            <consortium name="Pathogen Informatics"/>
        </authorList>
    </citation>
    <scope>NUCLEOTIDE SEQUENCE [LARGE SCALE GENOMIC DNA]</scope>
</reference>
<dbReference type="Pfam" id="PF05649">
    <property type="entry name" value="Peptidase_M13_N"/>
    <property type="match status" value="1"/>
</dbReference>
<feature type="domain" description="Peptidase M13 N-terminal" evidence="3">
    <location>
        <begin position="110"/>
        <end position="151"/>
    </location>
</feature>